<proteinExistence type="predicted"/>
<dbReference type="AlphaFoldDB" id="A0A543KEQ3"/>
<keyword evidence="4" id="KW-1185">Reference proteome</keyword>
<evidence type="ECO:0000313" key="4">
    <source>
        <dbReference type="Proteomes" id="UP000320582"/>
    </source>
</evidence>
<gene>
    <name evidence="3" type="ORF">BD293_2192</name>
</gene>
<dbReference type="OrthoDB" id="7999866at2"/>
<feature type="compositionally biased region" description="Basic and acidic residues" evidence="2">
    <location>
        <begin position="141"/>
        <end position="151"/>
    </location>
</feature>
<keyword evidence="1" id="KW-0175">Coiled coil</keyword>
<accession>A0A543KEQ3</accession>
<feature type="compositionally biased region" description="Gly residues" evidence="2">
    <location>
        <begin position="127"/>
        <end position="136"/>
    </location>
</feature>
<organism evidence="3 4">
    <name type="scientific">Roseinatronobacter monicus</name>
    <dbReference type="NCBI Taxonomy" id="393481"/>
    <lineage>
        <taxon>Bacteria</taxon>
        <taxon>Pseudomonadati</taxon>
        <taxon>Pseudomonadota</taxon>
        <taxon>Alphaproteobacteria</taxon>
        <taxon>Rhodobacterales</taxon>
        <taxon>Paracoccaceae</taxon>
        <taxon>Roseinatronobacter</taxon>
    </lineage>
</organism>
<name>A0A543KEQ3_9RHOB</name>
<dbReference type="Proteomes" id="UP000320582">
    <property type="component" value="Unassembled WGS sequence"/>
</dbReference>
<evidence type="ECO:0000256" key="2">
    <source>
        <dbReference type="SAM" id="MobiDB-lite"/>
    </source>
</evidence>
<protein>
    <submittedName>
        <fullName evidence="3">Uncharacterized protein</fullName>
    </submittedName>
</protein>
<dbReference type="RefSeq" id="WP_142081547.1">
    <property type="nucleotide sequence ID" value="NZ_VFPT01000001.1"/>
</dbReference>
<evidence type="ECO:0000256" key="1">
    <source>
        <dbReference type="SAM" id="Coils"/>
    </source>
</evidence>
<reference evidence="3 4" key="1">
    <citation type="submission" date="2019-06" db="EMBL/GenBank/DDBJ databases">
        <title>Genomic Encyclopedia of Archaeal and Bacterial Type Strains, Phase II (KMG-II): from individual species to whole genera.</title>
        <authorList>
            <person name="Goeker M."/>
        </authorList>
    </citation>
    <scope>NUCLEOTIDE SEQUENCE [LARGE SCALE GENOMIC DNA]</scope>
    <source>
        <strain evidence="3 4">DSM 18423</strain>
    </source>
</reference>
<sequence length="160" mass="16943">MTEKPEEYDVEGLLRKNAELLNEVKELKAKLADAQGAEAAALQAVSDAQATVRKVTLETPLEGALGGCFVAPWRVVRPLLDEHFTFDMGADGVSEIKTLSGEVVALDGLMQHVQTIPDLAAMLRPPSGGGASGGNNAGRVVRSEEKPEPKPKVASPFGIR</sequence>
<dbReference type="EMBL" id="VFPT01000001">
    <property type="protein sequence ID" value="TQM93555.1"/>
    <property type="molecule type" value="Genomic_DNA"/>
</dbReference>
<feature type="region of interest" description="Disordered" evidence="2">
    <location>
        <begin position="125"/>
        <end position="160"/>
    </location>
</feature>
<evidence type="ECO:0000313" key="3">
    <source>
        <dbReference type="EMBL" id="TQM93555.1"/>
    </source>
</evidence>
<feature type="coiled-coil region" evidence="1">
    <location>
        <begin position="10"/>
        <end position="37"/>
    </location>
</feature>
<comment type="caution">
    <text evidence="3">The sequence shown here is derived from an EMBL/GenBank/DDBJ whole genome shotgun (WGS) entry which is preliminary data.</text>
</comment>